<name>B9TL64_RICCO</name>
<sequence>VLDQDKLIQLPKSFSERRPDYTTLIKIDNNEIHLDGKLIATVPAVLAAESDDVPALHAALDANISATPLTEEEKPNGRAVTIMGDQQLPYKVLKRVMATCALAEFRDIALAVDKQEISTRVASTGQG</sequence>
<dbReference type="GO" id="GO:0005886">
    <property type="term" value="C:plasma membrane"/>
    <property type="evidence" value="ECO:0007669"/>
    <property type="project" value="UniProtKB-SubCell"/>
</dbReference>
<dbReference type="Proteomes" id="UP000008311">
    <property type="component" value="Unassembled WGS sequence"/>
</dbReference>
<organism evidence="6 7">
    <name type="scientific">Ricinus communis</name>
    <name type="common">Castor bean</name>
    <dbReference type="NCBI Taxonomy" id="3988"/>
    <lineage>
        <taxon>Eukaryota</taxon>
        <taxon>Viridiplantae</taxon>
        <taxon>Streptophyta</taxon>
        <taxon>Embryophyta</taxon>
        <taxon>Tracheophyta</taxon>
        <taxon>Spermatophyta</taxon>
        <taxon>Magnoliopsida</taxon>
        <taxon>eudicotyledons</taxon>
        <taxon>Gunneridae</taxon>
        <taxon>Pentapetalae</taxon>
        <taxon>rosids</taxon>
        <taxon>fabids</taxon>
        <taxon>Malpighiales</taxon>
        <taxon>Euphorbiaceae</taxon>
        <taxon>Acalyphoideae</taxon>
        <taxon>Acalypheae</taxon>
        <taxon>Ricinus</taxon>
    </lineage>
</organism>
<dbReference type="GO" id="GO:0022857">
    <property type="term" value="F:transmembrane transporter activity"/>
    <property type="evidence" value="ECO:0007669"/>
    <property type="project" value="InterPro"/>
</dbReference>
<keyword evidence="3" id="KW-0812">Transmembrane</keyword>
<evidence type="ECO:0000256" key="5">
    <source>
        <dbReference type="ARBA" id="ARBA00023136"/>
    </source>
</evidence>
<accession>B9TL64</accession>
<keyword evidence="4" id="KW-1133">Transmembrane helix</keyword>
<keyword evidence="7" id="KW-1185">Reference proteome</keyword>
<evidence type="ECO:0000256" key="2">
    <source>
        <dbReference type="ARBA" id="ARBA00022475"/>
    </source>
</evidence>
<evidence type="ECO:0000256" key="1">
    <source>
        <dbReference type="ARBA" id="ARBA00004162"/>
    </source>
</evidence>
<evidence type="ECO:0000313" key="6">
    <source>
        <dbReference type="EMBL" id="EEF23400.1"/>
    </source>
</evidence>
<keyword evidence="5" id="KW-0472">Membrane</keyword>
<evidence type="ECO:0000313" key="7">
    <source>
        <dbReference type="Proteomes" id="UP000008311"/>
    </source>
</evidence>
<dbReference type="InParanoid" id="B9TL64"/>
<evidence type="ECO:0000256" key="4">
    <source>
        <dbReference type="ARBA" id="ARBA00022989"/>
    </source>
</evidence>
<evidence type="ECO:0000256" key="3">
    <source>
        <dbReference type="ARBA" id="ARBA00022692"/>
    </source>
</evidence>
<protein>
    <submittedName>
        <fullName evidence="6">Uncharacterized protein</fullName>
    </submittedName>
</protein>
<comment type="subcellular location">
    <subcellularLocation>
        <location evidence="1">Cell membrane</location>
        <topology evidence="1">Single-pass membrane protein</topology>
    </subcellularLocation>
</comment>
<reference evidence="7" key="1">
    <citation type="journal article" date="2010" name="Nat. Biotechnol.">
        <title>Draft genome sequence of the oilseed species Ricinus communis.</title>
        <authorList>
            <person name="Chan A.P."/>
            <person name="Crabtree J."/>
            <person name="Zhao Q."/>
            <person name="Lorenzi H."/>
            <person name="Orvis J."/>
            <person name="Puiu D."/>
            <person name="Melake-Berhan A."/>
            <person name="Jones K.M."/>
            <person name="Redman J."/>
            <person name="Chen G."/>
            <person name="Cahoon E.B."/>
            <person name="Gedil M."/>
            <person name="Stanke M."/>
            <person name="Haas B.J."/>
            <person name="Wortman J.R."/>
            <person name="Fraser-Liggett C.M."/>
            <person name="Ravel J."/>
            <person name="Rabinowicz P.D."/>
        </authorList>
    </citation>
    <scope>NUCLEOTIDE SEQUENCE [LARGE SCALE GENOMIC DNA]</scope>
    <source>
        <strain evidence="7">cv. Hale</strain>
    </source>
</reference>
<dbReference type="InterPro" id="IPR003400">
    <property type="entry name" value="ExbD"/>
</dbReference>
<feature type="non-terminal residue" evidence="6">
    <location>
        <position position="127"/>
    </location>
</feature>
<dbReference type="Pfam" id="PF02472">
    <property type="entry name" value="ExbD"/>
    <property type="match status" value="1"/>
</dbReference>
<proteinExistence type="predicted"/>
<keyword evidence="2" id="KW-1003">Cell membrane</keyword>
<dbReference type="AlphaFoldDB" id="B9TL64"/>
<dbReference type="EMBL" id="EQ986282">
    <property type="protein sequence ID" value="EEF23400.1"/>
    <property type="molecule type" value="Genomic_DNA"/>
</dbReference>
<gene>
    <name evidence="6" type="ORF">RCOM_2028780</name>
</gene>
<feature type="non-terminal residue" evidence="6">
    <location>
        <position position="1"/>
    </location>
</feature>